<comment type="caution">
    <text evidence="13">The sequence shown here is derived from an EMBL/GenBank/DDBJ whole genome shotgun (WGS) entry which is preliminary data.</text>
</comment>
<feature type="transmembrane region" description="Helical" evidence="11">
    <location>
        <begin position="323"/>
        <end position="343"/>
    </location>
</feature>
<keyword evidence="9 11" id="KW-0472">Membrane</keyword>
<dbReference type="EMBL" id="AKKV01000030">
    <property type="protein sequence ID" value="EIT84865.1"/>
    <property type="molecule type" value="Genomic_DNA"/>
</dbReference>
<comment type="function">
    <text evidence="10">Part of the ABC transporter complex hrt involved in hemin import. Responsible for the translocation of the substrate across the membrane.</text>
</comment>
<evidence type="ECO:0000256" key="7">
    <source>
        <dbReference type="ARBA" id="ARBA00022692"/>
    </source>
</evidence>
<evidence type="ECO:0000256" key="3">
    <source>
        <dbReference type="ARBA" id="ARBA00011131"/>
    </source>
</evidence>
<gene>
    <name evidence="13" type="ORF">A374_14275</name>
</gene>
<comment type="subunit">
    <text evidence="3">The complex is composed of two ATP-binding proteins (HrtA), two transmembrane proteins (HrtB) and a solute-binding protein.</text>
</comment>
<feature type="domain" description="ABC3 transporter permease C-terminal" evidence="12">
    <location>
        <begin position="240"/>
        <end position="349"/>
    </location>
</feature>
<evidence type="ECO:0000313" key="14">
    <source>
        <dbReference type="Proteomes" id="UP000004080"/>
    </source>
</evidence>
<keyword evidence="6" id="KW-1003">Cell membrane</keyword>
<keyword evidence="7 11" id="KW-0812">Transmembrane</keyword>
<comment type="subcellular location">
    <subcellularLocation>
        <location evidence="1">Cell membrane</location>
        <topology evidence="1">Multi-pass membrane protein</topology>
    </subcellularLocation>
</comment>
<evidence type="ECO:0000256" key="4">
    <source>
        <dbReference type="ARBA" id="ARBA00016962"/>
    </source>
</evidence>
<keyword evidence="8 11" id="KW-1133">Transmembrane helix</keyword>
<feature type="transmembrane region" description="Helical" evidence="11">
    <location>
        <begin position="20"/>
        <end position="41"/>
    </location>
</feature>
<evidence type="ECO:0000256" key="6">
    <source>
        <dbReference type="ARBA" id="ARBA00022475"/>
    </source>
</evidence>
<evidence type="ECO:0000259" key="12">
    <source>
        <dbReference type="Pfam" id="PF02687"/>
    </source>
</evidence>
<comment type="similarity">
    <text evidence="2">Belongs to the ABC-4 integral membrane protein family. HrtB subfamily.</text>
</comment>
<evidence type="ECO:0000256" key="5">
    <source>
        <dbReference type="ARBA" id="ARBA00022448"/>
    </source>
</evidence>
<dbReference type="GO" id="GO:0005886">
    <property type="term" value="C:plasma membrane"/>
    <property type="evidence" value="ECO:0007669"/>
    <property type="project" value="UniProtKB-SubCell"/>
</dbReference>
<dbReference type="PATRIC" id="fig|1196324.3.peg.2917"/>
<dbReference type="AlphaFoldDB" id="I8UD61"/>
<reference evidence="13 14" key="1">
    <citation type="journal article" date="2012" name="J. Bacteriol.">
        <title>Genome of Bacillus macauensis ZFHKF-1, a Long-Chain-Forming Bacterium.</title>
        <authorList>
            <person name="Cai L."/>
            <person name="Zhang T."/>
        </authorList>
    </citation>
    <scope>NUCLEOTIDE SEQUENCE [LARGE SCALE GENOMIC DNA]</scope>
    <source>
        <strain evidence="13 14">ZFHKF-1</strain>
    </source>
</reference>
<accession>I8UD61</accession>
<dbReference type="InterPro" id="IPR003838">
    <property type="entry name" value="ABC3_permease_C"/>
</dbReference>
<evidence type="ECO:0000256" key="1">
    <source>
        <dbReference type="ARBA" id="ARBA00004651"/>
    </source>
</evidence>
<dbReference type="eggNOG" id="COG0577">
    <property type="taxonomic scope" value="Bacteria"/>
</dbReference>
<dbReference type="Proteomes" id="UP000004080">
    <property type="component" value="Unassembled WGS sequence"/>
</dbReference>
<feature type="transmembrane region" description="Helical" evidence="11">
    <location>
        <begin position="289"/>
        <end position="311"/>
    </location>
</feature>
<evidence type="ECO:0000256" key="11">
    <source>
        <dbReference type="SAM" id="Phobius"/>
    </source>
</evidence>
<keyword evidence="14" id="KW-1185">Reference proteome</keyword>
<sequence length="359" mass="39430">MSDPSMFLAWKEMKHAKARFILIGFIMVLLAYLVLFVSGLANGLQADNVSSIQHMKATSFVVAQNSDQRLQSSQLTEKQWHELQRTKDVTPLGLRMTSVKQQGSQKKIDSTLMAIDPEQFLAPTIEEGQAVTHLRPNEVVGDYSLKEHGFMLGDVLVETMTGKTMTLVGFTKNELFSHAPVLHMTTQGWHRLFGAKVSWNAGALRTAVHLPSIKGVEQASKEEIVQSVPGYKEEQGSLTMMIVFLFVISAFVLSVFFYVLTLQKMSHFGVLKAMGATTRYLARSILYQVLLLTSFSVAIGVGLTLLTGALLPSTMPFHVTPTLLLSCCGLLITVAILGSLLSLNTVRKVDAIEAIGRAN</sequence>
<evidence type="ECO:0000256" key="10">
    <source>
        <dbReference type="ARBA" id="ARBA00024973"/>
    </source>
</evidence>
<dbReference type="Pfam" id="PF02687">
    <property type="entry name" value="FtsX"/>
    <property type="match status" value="1"/>
</dbReference>
<keyword evidence="5" id="KW-0813">Transport</keyword>
<evidence type="ECO:0000256" key="9">
    <source>
        <dbReference type="ARBA" id="ARBA00023136"/>
    </source>
</evidence>
<evidence type="ECO:0000313" key="13">
    <source>
        <dbReference type="EMBL" id="EIT84865.1"/>
    </source>
</evidence>
<dbReference type="PANTHER" id="PTHR43738:SF1">
    <property type="entry name" value="HEMIN TRANSPORT SYSTEM PERMEASE PROTEIN HRTB-RELATED"/>
    <property type="match status" value="1"/>
</dbReference>
<evidence type="ECO:0000256" key="8">
    <source>
        <dbReference type="ARBA" id="ARBA00022989"/>
    </source>
</evidence>
<feature type="transmembrane region" description="Helical" evidence="11">
    <location>
        <begin position="238"/>
        <end position="260"/>
    </location>
</feature>
<organism evidence="13 14">
    <name type="scientific">Fictibacillus macauensis ZFHKF-1</name>
    <dbReference type="NCBI Taxonomy" id="1196324"/>
    <lineage>
        <taxon>Bacteria</taxon>
        <taxon>Bacillati</taxon>
        <taxon>Bacillota</taxon>
        <taxon>Bacilli</taxon>
        <taxon>Bacillales</taxon>
        <taxon>Fictibacillaceae</taxon>
        <taxon>Fictibacillus</taxon>
    </lineage>
</organism>
<protein>
    <recommendedName>
        <fullName evidence="4">Putative hemin transport system permease protein HrtB</fullName>
    </recommendedName>
</protein>
<dbReference type="STRING" id="1196324.A374_14275"/>
<name>I8UD61_9BACL</name>
<evidence type="ECO:0000256" key="2">
    <source>
        <dbReference type="ARBA" id="ARBA00008697"/>
    </source>
</evidence>
<proteinExistence type="inferred from homology"/>
<dbReference type="InterPro" id="IPR051125">
    <property type="entry name" value="ABC-4/HrtB_transporter"/>
</dbReference>
<dbReference type="PANTHER" id="PTHR43738">
    <property type="entry name" value="ABC TRANSPORTER, MEMBRANE PROTEIN"/>
    <property type="match status" value="1"/>
</dbReference>